<name>A0ABV8U2X8_9ACTN</name>
<dbReference type="InterPro" id="IPR051545">
    <property type="entry name" value="NAD(P)H_dehydrogenase_qn"/>
</dbReference>
<dbReference type="PANTHER" id="PTHR10204:SF34">
    <property type="entry name" value="NAD(P)H DEHYDROGENASE [QUINONE] 1 ISOFORM 1"/>
    <property type="match status" value="1"/>
</dbReference>
<dbReference type="EMBL" id="JBHSDK010000027">
    <property type="protein sequence ID" value="MFC4337007.1"/>
    <property type="molecule type" value="Genomic_DNA"/>
</dbReference>
<dbReference type="Gene3D" id="3.40.50.360">
    <property type="match status" value="1"/>
</dbReference>
<feature type="compositionally biased region" description="Basic and acidic residues" evidence="3">
    <location>
        <begin position="196"/>
        <end position="208"/>
    </location>
</feature>
<dbReference type="SUPFAM" id="SSF52218">
    <property type="entry name" value="Flavoproteins"/>
    <property type="match status" value="1"/>
</dbReference>
<evidence type="ECO:0000259" key="4">
    <source>
        <dbReference type="Pfam" id="PF02525"/>
    </source>
</evidence>
<feature type="region of interest" description="Disordered" evidence="3">
    <location>
        <begin position="1"/>
        <end position="52"/>
    </location>
</feature>
<comment type="caution">
    <text evidence="5">The sequence shown here is derived from an EMBL/GenBank/DDBJ whole genome shotgun (WGS) entry which is preliminary data.</text>
</comment>
<evidence type="ECO:0000256" key="2">
    <source>
        <dbReference type="ARBA" id="ARBA00023002"/>
    </source>
</evidence>
<accession>A0ABV8U2X8</accession>
<dbReference type="Pfam" id="PF02525">
    <property type="entry name" value="Flavodoxin_2"/>
    <property type="match status" value="1"/>
</dbReference>
<organism evidence="5 6">
    <name type="scientific">Salininema proteolyticum</name>
    <dbReference type="NCBI Taxonomy" id="1607685"/>
    <lineage>
        <taxon>Bacteria</taxon>
        <taxon>Bacillati</taxon>
        <taxon>Actinomycetota</taxon>
        <taxon>Actinomycetes</taxon>
        <taxon>Glycomycetales</taxon>
        <taxon>Glycomycetaceae</taxon>
        <taxon>Salininema</taxon>
    </lineage>
</organism>
<keyword evidence="6" id="KW-1185">Reference proteome</keyword>
<evidence type="ECO:0000256" key="3">
    <source>
        <dbReference type="SAM" id="MobiDB-lite"/>
    </source>
</evidence>
<gene>
    <name evidence="5" type="ORF">ACFPET_17530</name>
</gene>
<dbReference type="Proteomes" id="UP001595823">
    <property type="component" value="Unassembled WGS sequence"/>
</dbReference>
<sequence>MPRCPRGERDRSHPRPRSNEAAPVQATARFSPGPWAEAPSCPREEQGRPGGRQRGLLEADLVILQFPLWWFSMPAILKGWIDRVFTRDFAYGSLPRYGNGPLAGKKALVTTFTGGAESHFGERGVNGGIEDLLHHVLHGTLYFTGFAVLPPFVTHSAVHVNDDQYAAIAERYRKRLIGIESDEPIPYRAEAGGDYDEARQLKPGREASGRSGLQLHRKS</sequence>
<dbReference type="RefSeq" id="WP_380623518.1">
    <property type="nucleotide sequence ID" value="NZ_JBHSDK010000027.1"/>
</dbReference>
<proteinExistence type="inferred from homology"/>
<feature type="region of interest" description="Disordered" evidence="3">
    <location>
        <begin position="186"/>
        <end position="219"/>
    </location>
</feature>
<protein>
    <submittedName>
        <fullName evidence="5">NAD(P)H-dependent oxidoreductase</fullName>
        <ecNumber evidence="5">1.-.-.-</ecNumber>
        <ecNumber evidence="5">1.6.99.-</ecNumber>
    </submittedName>
</protein>
<evidence type="ECO:0000256" key="1">
    <source>
        <dbReference type="ARBA" id="ARBA00006252"/>
    </source>
</evidence>
<evidence type="ECO:0000313" key="5">
    <source>
        <dbReference type="EMBL" id="MFC4337007.1"/>
    </source>
</evidence>
<feature type="domain" description="Flavodoxin-like fold" evidence="4">
    <location>
        <begin position="54"/>
        <end position="176"/>
    </location>
</feature>
<dbReference type="GO" id="GO:0016491">
    <property type="term" value="F:oxidoreductase activity"/>
    <property type="evidence" value="ECO:0007669"/>
    <property type="project" value="UniProtKB-KW"/>
</dbReference>
<dbReference type="EC" id="1.6.99.-" evidence="5"/>
<keyword evidence="2 5" id="KW-0560">Oxidoreductase</keyword>
<dbReference type="PANTHER" id="PTHR10204">
    <property type="entry name" value="NAD P H OXIDOREDUCTASE-RELATED"/>
    <property type="match status" value="1"/>
</dbReference>
<comment type="similarity">
    <text evidence="1">Belongs to the NAD(P)H dehydrogenase (quinone) family.</text>
</comment>
<dbReference type="InterPro" id="IPR029039">
    <property type="entry name" value="Flavoprotein-like_sf"/>
</dbReference>
<feature type="compositionally biased region" description="Basic and acidic residues" evidence="3">
    <location>
        <begin position="1"/>
        <end position="13"/>
    </location>
</feature>
<dbReference type="InterPro" id="IPR003680">
    <property type="entry name" value="Flavodoxin_fold"/>
</dbReference>
<evidence type="ECO:0000313" key="6">
    <source>
        <dbReference type="Proteomes" id="UP001595823"/>
    </source>
</evidence>
<dbReference type="EC" id="1.-.-.-" evidence="5"/>
<reference evidence="6" key="1">
    <citation type="journal article" date="2019" name="Int. J. Syst. Evol. Microbiol.">
        <title>The Global Catalogue of Microorganisms (GCM) 10K type strain sequencing project: providing services to taxonomists for standard genome sequencing and annotation.</title>
        <authorList>
            <consortium name="The Broad Institute Genomics Platform"/>
            <consortium name="The Broad Institute Genome Sequencing Center for Infectious Disease"/>
            <person name="Wu L."/>
            <person name="Ma J."/>
        </authorList>
    </citation>
    <scope>NUCLEOTIDE SEQUENCE [LARGE SCALE GENOMIC DNA]</scope>
    <source>
        <strain evidence="6">IBRC-M 10908</strain>
    </source>
</reference>